<evidence type="ECO:0000256" key="1">
    <source>
        <dbReference type="SAM" id="MobiDB-lite"/>
    </source>
</evidence>
<name>A0A448XQY3_9PLAT</name>
<keyword evidence="3" id="KW-1185">Reference proteome</keyword>
<organism evidence="2 3">
    <name type="scientific">Protopolystoma xenopodis</name>
    <dbReference type="NCBI Taxonomy" id="117903"/>
    <lineage>
        <taxon>Eukaryota</taxon>
        <taxon>Metazoa</taxon>
        <taxon>Spiralia</taxon>
        <taxon>Lophotrochozoa</taxon>
        <taxon>Platyhelminthes</taxon>
        <taxon>Monogenea</taxon>
        <taxon>Polyopisthocotylea</taxon>
        <taxon>Polystomatidea</taxon>
        <taxon>Polystomatidae</taxon>
        <taxon>Protopolystoma</taxon>
    </lineage>
</organism>
<dbReference type="AlphaFoldDB" id="A0A448XQY3"/>
<feature type="region of interest" description="Disordered" evidence="1">
    <location>
        <begin position="1"/>
        <end position="49"/>
    </location>
</feature>
<feature type="compositionally biased region" description="Basic residues" evidence="1">
    <location>
        <begin position="1"/>
        <end position="13"/>
    </location>
</feature>
<sequence>MATRRFRSATRQRTRLDATNGQLTYHRFVSPPPPPPPSSSSSSAFTLTSRQPARLDDVYARSASRAQLAKSTPDLALLTGSPAAGHQRWRSETASKSASSKRAGHPVYTMDRPPTMPRQPDNGFAFGFGFGLAPAKCTVDAVSEHCLVEADTSDIDVESPRLNGITSNDAWPPEPVPLVAKASTGGRIFMVTKMRR</sequence>
<protein>
    <submittedName>
        <fullName evidence="2">Uncharacterized protein</fullName>
    </submittedName>
</protein>
<evidence type="ECO:0000313" key="3">
    <source>
        <dbReference type="Proteomes" id="UP000784294"/>
    </source>
</evidence>
<feature type="region of interest" description="Disordered" evidence="1">
    <location>
        <begin position="77"/>
        <end position="114"/>
    </location>
</feature>
<proteinExistence type="predicted"/>
<evidence type="ECO:0000313" key="2">
    <source>
        <dbReference type="EMBL" id="VEL42635.1"/>
    </source>
</evidence>
<accession>A0A448XQY3</accession>
<reference evidence="2" key="1">
    <citation type="submission" date="2018-11" db="EMBL/GenBank/DDBJ databases">
        <authorList>
            <consortium name="Pathogen Informatics"/>
        </authorList>
    </citation>
    <scope>NUCLEOTIDE SEQUENCE</scope>
</reference>
<comment type="caution">
    <text evidence="2">The sequence shown here is derived from an EMBL/GenBank/DDBJ whole genome shotgun (WGS) entry which is preliminary data.</text>
</comment>
<dbReference type="Proteomes" id="UP000784294">
    <property type="component" value="Unassembled WGS sequence"/>
</dbReference>
<gene>
    <name evidence="2" type="ORF">PXEA_LOCUS36075</name>
</gene>
<dbReference type="EMBL" id="CAAALY010275564">
    <property type="protein sequence ID" value="VEL42635.1"/>
    <property type="molecule type" value="Genomic_DNA"/>
</dbReference>